<reference evidence="1 2" key="1">
    <citation type="submission" date="2012-08" db="EMBL/GenBank/DDBJ databases">
        <title>The genome of cave-isolated P. fluorescens strain R124 demonstrates phenotypic adaptation to the mineral environment.</title>
        <authorList>
            <person name="Barton M.D."/>
            <person name="Petronio M."/>
            <person name="Giarrizzo J.G."/>
            <person name="Bowling B.V."/>
            <person name="Barton H.A."/>
        </authorList>
    </citation>
    <scope>NUCLEOTIDE SEQUENCE [LARGE SCALE GENOMIC DNA]</scope>
    <source>
        <strain evidence="1 2">R124</strain>
    </source>
</reference>
<name>A0A7U9CRZ4_PSEFL</name>
<dbReference type="EMBL" id="CM001561">
    <property type="protein sequence ID" value="EJZ60491.1"/>
    <property type="molecule type" value="Genomic_DNA"/>
</dbReference>
<dbReference type="OrthoDB" id="7032778at2"/>
<dbReference type="Proteomes" id="UP000006045">
    <property type="component" value="Chromosome"/>
</dbReference>
<dbReference type="AlphaFoldDB" id="A0A7U9CRZ4"/>
<sequence>MKNEFEADKRFFGVLNITYKHPEYGSHLLNLKDERLYADEDFFYLGPGYRTFGNHKFYMGVKFKKDLVVHKYKLEGNDHGPIWAQLEVDSEAGDKHASGTFELTRSGHRPKGDFNLFGKGGFEVEGDFEFYENRS</sequence>
<evidence type="ECO:0000313" key="1">
    <source>
        <dbReference type="EMBL" id="EJZ60491.1"/>
    </source>
</evidence>
<evidence type="ECO:0000313" key="2">
    <source>
        <dbReference type="Proteomes" id="UP000006045"/>
    </source>
</evidence>
<protein>
    <submittedName>
        <fullName evidence="1">Uncharacterized protein</fullName>
    </submittedName>
</protein>
<accession>A0A7U9CRZ4</accession>
<gene>
    <name evidence="1" type="ORF">I1A_004856</name>
</gene>
<organism evidence="1 2">
    <name type="scientific">Pseudomonas fluorescens R124</name>
    <dbReference type="NCBI Taxonomy" id="743713"/>
    <lineage>
        <taxon>Bacteria</taxon>
        <taxon>Pseudomonadati</taxon>
        <taxon>Pseudomonadota</taxon>
        <taxon>Gammaproteobacteria</taxon>
        <taxon>Pseudomonadales</taxon>
        <taxon>Pseudomonadaceae</taxon>
        <taxon>Pseudomonas</taxon>
    </lineage>
</organism>
<proteinExistence type="predicted"/>
<dbReference type="RefSeq" id="WP_003229009.1">
    <property type="nucleotide sequence ID" value="NZ_CM001561.1"/>
</dbReference>